<evidence type="ECO:0000313" key="3">
    <source>
        <dbReference type="Proteomes" id="UP000232455"/>
    </source>
</evidence>
<organism evidence="2 3">
    <name type="scientific">Pseudomonas baetica</name>
    <dbReference type="NCBI Taxonomy" id="674054"/>
    <lineage>
        <taxon>Bacteria</taxon>
        <taxon>Pseudomonadati</taxon>
        <taxon>Pseudomonadota</taxon>
        <taxon>Gammaproteobacteria</taxon>
        <taxon>Pseudomonadales</taxon>
        <taxon>Pseudomonadaceae</taxon>
        <taxon>Pseudomonas</taxon>
    </lineage>
</organism>
<reference evidence="2 3" key="1">
    <citation type="submission" date="2017-11" db="EMBL/GenBank/DDBJ databases">
        <title>Genome sequencing of a diverse group of Pseudomonas species.</title>
        <authorList>
            <person name="Loper J."/>
        </authorList>
    </citation>
    <scope>NUCLEOTIDE SEQUENCE [LARGE SCALE GENOMIC DNA]</scope>
    <source>
        <strain evidence="2 3">LMG 25716</strain>
    </source>
</reference>
<sequence length="408" mass="44728">MFNRKVYTQVLLAAALSYSGGGAQAAVDEISAVFKPDPANPMSNKFVNTTPESGLCAWHPPATVQCKARNIFSLRNTAIRFRNSGSIIGGHATPQEGTMFKVPSEFRDVQVTHTATGKVETLQVRIAAIGTRMDFPRPPGQDAWVGGGNMFRDAPSPCIGVNYLAAGITMMLWFWIVPENAGLCYRQVGQTLVSLVYQHMEYAYELKTPNPLGMETGEYRGNITYSIGPGADFDMGNFMIPSDNSLTLSFTLDVQHQLKVEVPPGGNRVELLPQGGWQSWLNNNRQPARLFRDQTFNISASSRFKMKLECGQEMGDTCGLRNAANHQVPMQISVSLPNGLTRADGTPVNRQPLLLSGAGTELFQPGFYVDRKPGILHFEVGREDTKEMLKHGGSQYSGTATVVWDSEV</sequence>
<proteinExistence type="predicted"/>
<name>A0ABX4PR21_9PSED</name>
<accession>A0ABX4PR21</accession>
<evidence type="ECO:0000313" key="2">
    <source>
        <dbReference type="EMBL" id="PKA67484.1"/>
    </source>
</evidence>
<feature type="signal peptide" evidence="1">
    <location>
        <begin position="1"/>
        <end position="25"/>
    </location>
</feature>
<gene>
    <name evidence="2" type="ORF">ATI02_0183</name>
</gene>
<dbReference type="Proteomes" id="UP000232455">
    <property type="component" value="Unassembled WGS sequence"/>
</dbReference>
<keyword evidence="3" id="KW-1185">Reference proteome</keyword>
<keyword evidence="1" id="KW-0732">Signal</keyword>
<comment type="caution">
    <text evidence="2">The sequence shown here is derived from an EMBL/GenBank/DDBJ whole genome shotgun (WGS) entry which is preliminary data.</text>
</comment>
<dbReference type="EMBL" id="PHHE01000001">
    <property type="protein sequence ID" value="PKA67484.1"/>
    <property type="molecule type" value="Genomic_DNA"/>
</dbReference>
<dbReference type="RefSeq" id="WP_238156272.1">
    <property type="nucleotide sequence ID" value="NZ_PHHE01000001.1"/>
</dbReference>
<evidence type="ECO:0000256" key="1">
    <source>
        <dbReference type="SAM" id="SignalP"/>
    </source>
</evidence>
<feature type="chain" id="PRO_5045893905" evidence="1">
    <location>
        <begin position="26"/>
        <end position="408"/>
    </location>
</feature>
<protein>
    <submittedName>
        <fullName evidence="2">Uncharacterized protein</fullName>
    </submittedName>
</protein>